<reference evidence="1 2" key="1">
    <citation type="submission" date="2007-08" db="EMBL/GenBank/DDBJ databases">
        <authorList>
            <consortium name="The Citrobacter koseri Genome Sequencing Project"/>
            <person name="McClelland M."/>
            <person name="Sanderson E.K."/>
            <person name="Porwollik S."/>
            <person name="Spieth J."/>
            <person name="Clifton W.S."/>
            <person name="Latreille P."/>
            <person name="Courtney L."/>
            <person name="Wang C."/>
            <person name="Pepin K."/>
            <person name="Bhonagiri V."/>
            <person name="Nash W."/>
            <person name="Johnson M."/>
            <person name="Thiruvilangam P."/>
            <person name="Wilson R."/>
        </authorList>
    </citation>
    <scope>NUCLEOTIDE SEQUENCE [LARGE SCALE GENOMIC DNA]</scope>
    <source>
        <strain evidence="2">ATCC BAA-895 / CDC 4225-83 / SGSC4696</strain>
    </source>
</reference>
<dbReference type="EMBL" id="CP000822">
    <property type="protein sequence ID" value="ABV15930.1"/>
    <property type="molecule type" value="Genomic_DNA"/>
</dbReference>
<accession>A8AR18</accession>
<gene>
    <name evidence="1" type="ordered locus">CKO_04886</name>
</gene>
<sequence length="31" mass="3738">MHFFGHSNPLNLYRLALQMSNKRASVYEQRE</sequence>
<keyword evidence="2" id="KW-1185">Reference proteome</keyword>
<dbReference type="HOGENOM" id="CLU_3395811_0_0_6"/>
<name>A8AR18_CITK8</name>
<evidence type="ECO:0000313" key="1">
    <source>
        <dbReference type="EMBL" id="ABV15930.1"/>
    </source>
</evidence>
<dbReference type="AlphaFoldDB" id="A8AR18"/>
<organism evidence="1 2">
    <name type="scientific">Citrobacter koseri (strain ATCC BAA-895 / CDC 4225-83 / SGSC4696)</name>
    <dbReference type="NCBI Taxonomy" id="290338"/>
    <lineage>
        <taxon>Bacteria</taxon>
        <taxon>Pseudomonadati</taxon>
        <taxon>Pseudomonadota</taxon>
        <taxon>Gammaproteobacteria</taxon>
        <taxon>Enterobacterales</taxon>
        <taxon>Enterobacteriaceae</taxon>
        <taxon>Citrobacter</taxon>
    </lineage>
</organism>
<protein>
    <submittedName>
        <fullName evidence="1">Uncharacterized protein</fullName>
    </submittedName>
</protein>
<dbReference type="KEGG" id="cko:CKO_04886"/>
<evidence type="ECO:0000313" key="2">
    <source>
        <dbReference type="Proteomes" id="UP000008148"/>
    </source>
</evidence>
<proteinExistence type="predicted"/>
<dbReference type="Proteomes" id="UP000008148">
    <property type="component" value="Chromosome"/>
</dbReference>